<keyword evidence="8" id="KW-0325">Glycoprotein</keyword>
<dbReference type="InterPro" id="IPR001190">
    <property type="entry name" value="SRCR"/>
</dbReference>
<keyword evidence="13" id="KW-1185">Reference proteome</keyword>
<evidence type="ECO:0000256" key="2">
    <source>
        <dbReference type="ARBA" id="ARBA00022692"/>
    </source>
</evidence>
<keyword evidence="6" id="KW-0472">Membrane</keyword>
<evidence type="ECO:0000256" key="9">
    <source>
        <dbReference type="PROSITE-ProRule" id="PRU00196"/>
    </source>
</evidence>
<evidence type="ECO:0000313" key="13">
    <source>
        <dbReference type="Proteomes" id="UP001165740"/>
    </source>
</evidence>
<feature type="region of interest" description="Disordered" evidence="10">
    <location>
        <begin position="501"/>
        <end position="533"/>
    </location>
</feature>
<gene>
    <name evidence="14 15 16 17" type="primary">LOC106064233</name>
</gene>
<evidence type="ECO:0000256" key="7">
    <source>
        <dbReference type="ARBA" id="ARBA00023157"/>
    </source>
</evidence>
<dbReference type="RefSeq" id="XP_055894985.1">
    <property type="nucleotide sequence ID" value="XM_056039010.1"/>
</dbReference>
<feature type="chain" id="PRO_5044703010" evidence="11">
    <location>
        <begin position="31"/>
        <end position="769"/>
    </location>
</feature>
<evidence type="ECO:0000259" key="12">
    <source>
        <dbReference type="PROSITE" id="PS50287"/>
    </source>
</evidence>
<feature type="domain" description="SRCR" evidence="12">
    <location>
        <begin position="671"/>
        <end position="769"/>
    </location>
</feature>
<name>A0A9W3B684_BIOGL</name>
<dbReference type="Gene3D" id="3.10.250.10">
    <property type="entry name" value="SRCR-like domain"/>
    <property type="match status" value="2"/>
</dbReference>
<dbReference type="PANTHER" id="PTHR19331:SF465">
    <property type="entry name" value="EGG PEPTIDE SPERACT RECEPTOR"/>
    <property type="match status" value="1"/>
</dbReference>
<dbReference type="OMA" id="GVICDHM"/>
<keyword evidence="4" id="KW-0677">Repeat</keyword>
<keyword evidence="7 9" id="KW-1015">Disulfide bond</keyword>
<dbReference type="PRINTS" id="PR00258">
    <property type="entry name" value="SPERACTRCPTR"/>
</dbReference>
<evidence type="ECO:0000256" key="11">
    <source>
        <dbReference type="SAM" id="SignalP"/>
    </source>
</evidence>
<dbReference type="SUPFAM" id="SSF56487">
    <property type="entry name" value="SRCR-like"/>
    <property type="match status" value="2"/>
</dbReference>
<evidence type="ECO:0000313" key="15">
    <source>
        <dbReference type="RefSeq" id="XP_055894979.1"/>
    </source>
</evidence>
<sequence length="769" mass="85768">MAYSGLWNIHCSPFLLTLFCLAHLAANVVGHGETTDGVPLAKKLEDTVVTDMLRIVDNKFDTLTTRITSLERAVSNLQFYSIRQFRQINGRLQNSENGQDALSKQVGQLEVGGQAMKISLSLLSRDMTELKTSSSSLVTELESSVAFINENIDKQINYVKTLVDDTVAKLSHETYQIISKQYENFTDFTQKELEQRNCTVDLTGITQYFDAKLDDMEISKQNLMESTPKKIKNVESEEKSELAELAELKDTVETKFEAFKTSKTVRDKPDESGISKEESEMDKQVMSALTNMTDMVLQATSFLRNTGELLERIVSNTDLIASSQAEITQKCKSLQLPRQPQNDEFEVFNTIPGSVSNEGHNQFSQTAWQPFSKDLAWKFANILQNGSQLLEVLSDLAQLSSVSLTQATNSLHDEIRRMEGLRTSITTTFLARTSEEDSMRRVINSTNQMIKLLESVATNTGWLPSIYKNIQNVEVLTNRSLFMVNRNYNLFFQTLQSKTKKNDESTSESASNQKGSQSFRQAAKSSNITKEERGLDKESFETIYSTSLQLNRIMPALTKLLAEPDPLISLVGGGRADQGRVEIYYKGHWGILCHNNLTHSEADIICRHLGFRGGISAGAGHFGAGTGIAWTFNATCLDSSECEAVNYTQSTAHCNHEMAAAVKCDHMLRIVPFVGSRNLKVGRLEIHHRGLWLPICNEGWTGFSAQVACKQMGFLDGRELDIGRWEDGAQSAWLSKVSCTGNETRLDACDTEGWISSCSHPLPAGVRCI</sequence>
<dbReference type="SMART" id="SM00202">
    <property type="entry name" value="SR"/>
    <property type="match status" value="2"/>
</dbReference>
<evidence type="ECO:0000256" key="6">
    <source>
        <dbReference type="ARBA" id="ARBA00023136"/>
    </source>
</evidence>
<evidence type="ECO:0000313" key="14">
    <source>
        <dbReference type="RefSeq" id="XP_055894973.1"/>
    </source>
</evidence>
<proteinExistence type="predicted"/>
<dbReference type="PROSITE" id="PS50287">
    <property type="entry name" value="SRCR_2"/>
    <property type="match status" value="2"/>
</dbReference>
<evidence type="ECO:0000313" key="16">
    <source>
        <dbReference type="RefSeq" id="XP_055894985.1"/>
    </source>
</evidence>
<protein>
    <submittedName>
        <fullName evidence="14 15">Uncharacterized protein LOC106064233</fullName>
    </submittedName>
</protein>
<dbReference type="OrthoDB" id="6119881at2759"/>
<keyword evidence="3 11" id="KW-0732">Signal</keyword>
<evidence type="ECO:0000256" key="10">
    <source>
        <dbReference type="SAM" id="MobiDB-lite"/>
    </source>
</evidence>
<feature type="signal peptide" evidence="11">
    <location>
        <begin position="1"/>
        <end position="30"/>
    </location>
</feature>
<dbReference type="RefSeq" id="XP_055894979.1">
    <property type="nucleotide sequence ID" value="XM_056039004.1"/>
</dbReference>
<comment type="subcellular location">
    <subcellularLocation>
        <location evidence="1">Membrane</location>
        <topology evidence="1">Single-pass membrane protein</topology>
    </subcellularLocation>
</comment>
<feature type="compositionally biased region" description="Polar residues" evidence="10">
    <location>
        <begin position="507"/>
        <end position="528"/>
    </location>
</feature>
<organism evidence="13 14">
    <name type="scientific">Biomphalaria glabrata</name>
    <name type="common">Bloodfluke planorb</name>
    <name type="synonym">Freshwater snail</name>
    <dbReference type="NCBI Taxonomy" id="6526"/>
    <lineage>
        <taxon>Eukaryota</taxon>
        <taxon>Metazoa</taxon>
        <taxon>Spiralia</taxon>
        <taxon>Lophotrochozoa</taxon>
        <taxon>Mollusca</taxon>
        <taxon>Gastropoda</taxon>
        <taxon>Heterobranchia</taxon>
        <taxon>Euthyneura</taxon>
        <taxon>Panpulmonata</taxon>
        <taxon>Hygrophila</taxon>
        <taxon>Lymnaeoidea</taxon>
        <taxon>Planorbidae</taxon>
        <taxon>Biomphalaria</taxon>
    </lineage>
</organism>
<accession>A0A9W3B684</accession>
<keyword evidence="5" id="KW-1133">Transmembrane helix</keyword>
<dbReference type="Pfam" id="PF00530">
    <property type="entry name" value="SRCR"/>
    <property type="match status" value="2"/>
</dbReference>
<dbReference type="RefSeq" id="XP_055894973.1">
    <property type="nucleotide sequence ID" value="XM_056038998.1"/>
</dbReference>
<dbReference type="FunFam" id="3.10.250.10:FF:000016">
    <property type="entry name" value="Scavenger receptor cysteine-rich protein type 12"/>
    <property type="match status" value="1"/>
</dbReference>
<comment type="caution">
    <text evidence="9">Lacks conserved residue(s) required for the propagation of feature annotation.</text>
</comment>
<dbReference type="RefSeq" id="XP_055894990.1">
    <property type="nucleotide sequence ID" value="XM_056039015.1"/>
</dbReference>
<evidence type="ECO:0000256" key="5">
    <source>
        <dbReference type="ARBA" id="ARBA00022989"/>
    </source>
</evidence>
<dbReference type="InterPro" id="IPR036772">
    <property type="entry name" value="SRCR-like_dom_sf"/>
</dbReference>
<evidence type="ECO:0000313" key="17">
    <source>
        <dbReference type="RefSeq" id="XP_055894990.1"/>
    </source>
</evidence>
<evidence type="ECO:0000256" key="3">
    <source>
        <dbReference type="ARBA" id="ARBA00022729"/>
    </source>
</evidence>
<keyword evidence="2" id="KW-0812">Transmembrane</keyword>
<feature type="domain" description="SRCR" evidence="12">
    <location>
        <begin position="568"/>
        <end position="665"/>
    </location>
</feature>
<dbReference type="PANTHER" id="PTHR19331">
    <property type="entry name" value="SCAVENGER RECEPTOR DOMAIN-CONTAINING"/>
    <property type="match status" value="1"/>
</dbReference>
<evidence type="ECO:0000256" key="8">
    <source>
        <dbReference type="ARBA" id="ARBA00023180"/>
    </source>
</evidence>
<evidence type="ECO:0000256" key="4">
    <source>
        <dbReference type="ARBA" id="ARBA00022737"/>
    </source>
</evidence>
<dbReference type="AlphaFoldDB" id="A0A9W3B684"/>
<feature type="disulfide bond" evidence="9">
    <location>
        <begin position="739"/>
        <end position="749"/>
    </location>
</feature>
<dbReference type="GO" id="GO:0016020">
    <property type="term" value="C:membrane"/>
    <property type="evidence" value="ECO:0007669"/>
    <property type="project" value="UniProtKB-SubCell"/>
</dbReference>
<evidence type="ECO:0000256" key="1">
    <source>
        <dbReference type="ARBA" id="ARBA00004167"/>
    </source>
</evidence>
<reference evidence="14 15" key="1">
    <citation type="submission" date="2025-04" db="UniProtKB">
        <authorList>
            <consortium name="RefSeq"/>
        </authorList>
    </citation>
    <scope>IDENTIFICATION</scope>
</reference>
<dbReference type="Proteomes" id="UP001165740">
    <property type="component" value="Chromosome 1"/>
</dbReference>
<dbReference type="GeneID" id="106064233"/>